<protein>
    <submittedName>
        <fullName evidence="7">O-antigen translocase</fullName>
    </submittedName>
</protein>
<evidence type="ECO:0000256" key="6">
    <source>
        <dbReference type="SAM" id="Phobius"/>
    </source>
</evidence>
<organism evidence="7 8">
    <name type="scientific">Carboxylicivirga linearis</name>
    <dbReference type="NCBI Taxonomy" id="1628157"/>
    <lineage>
        <taxon>Bacteria</taxon>
        <taxon>Pseudomonadati</taxon>
        <taxon>Bacteroidota</taxon>
        <taxon>Bacteroidia</taxon>
        <taxon>Marinilabiliales</taxon>
        <taxon>Marinilabiliaceae</taxon>
        <taxon>Carboxylicivirga</taxon>
    </lineage>
</organism>
<evidence type="ECO:0000256" key="2">
    <source>
        <dbReference type="ARBA" id="ARBA00022475"/>
    </source>
</evidence>
<comment type="subcellular location">
    <subcellularLocation>
        <location evidence="1">Cell membrane</location>
        <topology evidence="1">Multi-pass membrane protein</topology>
    </subcellularLocation>
</comment>
<accession>A0ABS5JTQ4</accession>
<feature type="transmembrane region" description="Helical" evidence="6">
    <location>
        <begin position="185"/>
        <end position="204"/>
    </location>
</feature>
<comment type="caution">
    <text evidence="7">The sequence shown here is derived from an EMBL/GenBank/DDBJ whole genome shotgun (WGS) entry which is preliminary data.</text>
</comment>
<name>A0ABS5JTQ4_9BACT</name>
<evidence type="ECO:0000256" key="1">
    <source>
        <dbReference type="ARBA" id="ARBA00004651"/>
    </source>
</evidence>
<dbReference type="CDD" id="cd13125">
    <property type="entry name" value="MATE_like_10"/>
    <property type="match status" value="1"/>
</dbReference>
<evidence type="ECO:0000313" key="8">
    <source>
        <dbReference type="Proteomes" id="UP000708576"/>
    </source>
</evidence>
<keyword evidence="2" id="KW-1003">Cell membrane</keyword>
<dbReference type="PANTHER" id="PTHR30250">
    <property type="entry name" value="PST FAMILY PREDICTED COLANIC ACID TRANSPORTER"/>
    <property type="match status" value="1"/>
</dbReference>
<gene>
    <name evidence="7" type="ORF">KEM10_08055</name>
</gene>
<dbReference type="Pfam" id="PF01943">
    <property type="entry name" value="Polysacc_synt"/>
    <property type="match status" value="1"/>
</dbReference>
<dbReference type="RefSeq" id="WP_212215479.1">
    <property type="nucleotide sequence ID" value="NZ_JAGUCO010000004.1"/>
</dbReference>
<feature type="transmembrane region" description="Helical" evidence="6">
    <location>
        <begin position="368"/>
        <end position="387"/>
    </location>
</feature>
<feature type="transmembrane region" description="Helical" evidence="6">
    <location>
        <begin position="58"/>
        <end position="79"/>
    </location>
</feature>
<feature type="transmembrane region" description="Helical" evidence="6">
    <location>
        <begin position="225"/>
        <end position="244"/>
    </location>
</feature>
<dbReference type="EMBL" id="JAGUCO010000004">
    <property type="protein sequence ID" value="MBS2098233.1"/>
    <property type="molecule type" value="Genomic_DNA"/>
</dbReference>
<keyword evidence="4 6" id="KW-1133">Transmembrane helix</keyword>
<keyword evidence="8" id="KW-1185">Reference proteome</keyword>
<feature type="transmembrane region" description="Helical" evidence="6">
    <location>
        <begin position="264"/>
        <end position="282"/>
    </location>
</feature>
<dbReference type="InterPro" id="IPR050833">
    <property type="entry name" value="Poly_Biosynth_Transport"/>
</dbReference>
<keyword evidence="5 6" id="KW-0472">Membrane</keyword>
<feature type="transmembrane region" description="Helical" evidence="6">
    <location>
        <begin position="339"/>
        <end position="361"/>
    </location>
</feature>
<feature type="transmembrane region" description="Helical" evidence="6">
    <location>
        <begin position="26"/>
        <end position="52"/>
    </location>
</feature>
<feature type="transmembrane region" description="Helical" evidence="6">
    <location>
        <begin position="399"/>
        <end position="419"/>
    </location>
</feature>
<feature type="transmembrane region" description="Helical" evidence="6">
    <location>
        <begin position="91"/>
        <end position="111"/>
    </location>
</feature>
<evidence type="ECO:0000256" key="3">
    <source>
        <dbReference type="ARBA" id="ARBA00022692"/>
    </source>
</evidence>
<feature type="transmembrane region" description="Helical" evidence="6">
    <location>
        <begin position="302"/>
        <end position="319"/>
    </location>
</feature>
<keyword evidence="3 6" id="KW-0812">Transmembrane</keyword>
<sequence length="427" mass="48257">MPIKNTFAFIKNNLLLRTSIKNASQVIVRFILAFLNIKILAYFIGPSGLAIIGQFQNYLQLGANIGSGGINKGIIKLLADDKEHKSEVISTGIIITGFITLIVSIITFIFSNSISVLLFDKLDYTVLIKSSSIYLFSTSLLNLYLAIFNGLQKLNLFIKTNLITFISAFLSTSLSVYFWGLHGVIWGVLLSNIFAATWATFLIKKHYPINEMTASKITVLKLTKFSLMTLVSGIISPLLIIIIRKLIIANTSMDAAGIWEGINRISSNYISLITMSFSYYFLPRFSSLKNNSQIKKELKQTYLIFIPILVAGAIALYLLRDIIISLLFTEAFQPISQIIHWQLLGDIFKILAWIFAILLIAKEKVKTYIFTELLSFGTQIVLAFYMLPRFGIEGSTLYYFLSNLIYFLILLLIIYYKLLRPDNKKAL</sequence>
<evidence type="ECO:0000313" key="7">
    <source>
        <dbReference type="EMBL" id="MBS2098233.1"/>
    </source>
</evidence>
<dbReference type="Proteomes" id="UP000708576">
    <property type="component" value="Unassembled WGS sequence"/>
</dbReference>
<feature type="transmembrane region" description="Helical" evidence="6">
    <location>
        <begin position="131"/>
        <end position="150"/>
    </location>
</feature>
<dbReference type="InterPro" id="IPR002797">
    <property type="entry name" value="Polysacc_synth"/>
</dbReference>
<feature type="transmembrane region" description="Helical" evidence="6">
    <location>
        <begin position="162"/>
        <end position="179"/>
    </location>
</feature>
<evidence type="ECO:0000256" key="4">
    <source>
        <dbReference type="ARBA" id="ARBA00022989"/>
    </source>
</evidence>
<proteinExistence type="predicted"/>
<reference evidence="7 8" key="1">
    <citation type="journal article" date="2015" name="Int. J. Syst. Evol. Microbiol.">
        <title>Carboxylicivirga linearis sp. nov., isolated from a sea cucumber culture pond.</title>
        <authorList>
            <person name="Wang F.Q."/>
            <person name="Zhou Y.X."/>
            <person name="Lin X.Z."/>
            <person name="Chen G.J."/>
            <person name="Du Z.J."/>
        </authorList>
    </citation>
    <scope>NUCLEOTIDE SEQUENCE [LARGE SCALE GENOMIC DNA]</scope>
    <source>
        <strain evidence="7 8">FB218</strain>
    </source>
</reference>
<evidence type="ECO:0000256" key="5">
    <source>
        <dbReference type="ARBA" id="ARBA00023136"/>
    </source>
</evidence>
<dbReference type="InterPro" id="IPR044550">
    <property type="entry name" value="WzxE"/>
</dbReference>
<dbReference type="PANTHER" id="PTHR30250:SF30">
    <property type="entry name" value="LIPID III FLIPPASE"/>
    <property type="match status" value="1"/>
</dbReference>